<evidence type="ECO:0000313" key="1">
    <source>
        <dbReference type="EMBL" id="NMO03829.1"/>
    </source>
</evidence>
<sequence length="67" mass="7474">MTHADGLTHSDAAAIVAIDVLDAVHDILTRLYDHGDTTRIIADIAPDHRNHQTLIEQIVHNRDDLDQ</sequence>
<dbReference type="AlphaFoldDB" id="A0A848KZJ8"/>
<protein>
    <submittedName>
        <fullName evidence="1">Uncharacterized protein</fullName>
    </submittedName>
</protein>
<dbReference type="RefSeq" id="WP_170196337.1">
    <property type="nucleotide sequence ID" value="NZ_JABBNB010000027.1"/>
</dbReference>
<name>A0A848KZJ8_9ACTN</name>
<gene>
    <name evidence="1" type="ORF">HH308_21670</name>
</gene>
<organism evidence="1 2">
    <name type="scientific">Gordonia asplenii</name>
    <dbReference type="NCBI Taxonomy" id="2725283"/>
    <lineage>
        <taxon>Bacteria</taxon>
        <taxon>Bacillati</taxon>
        <taxon>Actinomycetota</taxon>
        <taxon>Actinomycetes</taxon>
        <taxon>Mycobacteriales</taxon>
        <taxon>Gordoniaceae</taxon>
        <taxon>Gordonia</taxon>
    </lineage>
</organism>
<dbReference type="Proteomes" id="UP000550729">
    <property type="component" value="Unassembled WGS sequence"/>
</dbReference>
<reference evidence="1 2" key="1">
    <citation type="submission" date="2020-04" db="EMBL/GenBank/DDBJ databases">
        <title>Gordonia sp. nov. TBRC 11910.</title>
        <authorList>
            <person name="Suriyachadkun C."/>
        </authorList>
    </citation>
    <scope>NUCLEOTIDE SEQUENCE [LARGE SCALE GENOMIC DNA]</scope>
    <source>
        <strain evidence="1 2">TBRC 11910</strain>
    </source>
</reference>
<dbReference type="EMBL" id="JABBNB010000027">
    <property type="protein sequence ID" value="NMO03829.1"/>
    <property type="molecule type" value="Genomic_DNA"/>
</dbReference>
<evidence type="ECO:0000313" key="2">
    <source>
        <dbReference type="Proteomes" id="UP000550729"/>
    </source>
</evidence>
<comment type="caution">
    <text evidence="1">The sequence shown here is derived from an EMBL/GenBank/DDBJ whole genome shotgun (WGS) entry which is preliminary data.</text>
</comment>
<keyword evidence="2" id="KW-1185">Reference proteome</keyword>
<accession>A0A848KZJ8</accession>
<proteinExistence type="predicted"/>